<dbReference type="Proteomes" id="UP001595904">
    <property type="component" value="Unassembled WGS sequence"/>
</dbReference>
<evidence type="ECO:0000313" key="1">
    <source>
        <dbReference type="EMBL" id="MFC4313995.1"/>
    </source>
</evidence>
<dbReference type="EMBL" id="JBHSDU010000015">
    <property type="protein sequence ID" value="MFC4313995.1"/>
    <property type="molecule type" value="Genomic_DNA"/>
</dbReference>
<gene>
    <name evidence="1" type="ORF">ACFPN2_33280</name>
</gene>
<organism evidence="1 2">
    <name type="scientific">Steroidobacter flavus</name>
    <dbReference type="NCBI Taxonomy" id="1842136"/>
    <lineage>
        <taxon>Bacteria</taxon>
        <taxon>Pseudomonadati</taxon>
        <taxon>Pseudomonadota</taxon>
        <taxon>Gammaproteobacteria</taxon>
        <taxon>Steroidobacterales</taxon>
        <taxon>Steroidobacteraceae</taxon>
        <taxon>Steroidobacter</taxon>
    </lineage>
</organism>
<keyword evidence="2" id="KW-1185">Reference proteome</keyword>
<dbReference type="RefSeq" id="WP_380604811.1">
    <property type="nucleotide sequence ID" value="NZ_JBHSDU010000015.1"/>
</dbReference>
<accession>A0ABV8T4B2</accession>
<reference evidence="2" key="1">
    <citation type="journal article" date="2019" name="Int. J. Syst. Evol. Microbiol.">
        <title>The Global Catalogue of Microorganisms (GCM) 10K type strain sequencing project: providing services to taxonomists for standard genome sequencing and annotation.</title>
        <authorList>
            <consortium name="The Broad Institute Genomics Platform"/>
            <consortium name="The Broad Institute Genome Sequencing Center for Infectious Disease"/>
            <person name="Wu L."/>
            <person name="Ma J."/>
        </authorList>
    </citation>
    <scope>NUCLEOTIDE SEQUENCE [LARGE SCALE GENOMIC DNA]</scope>
    <source>
        <strain evidence="2">CGMCC 1.10759</strain>
    </source>
</reference>
<protein>
    <submittedName>
        <fullName evidence="1">Uncharacterized protein</fullName>
    </submittedName>
</protein>
<name>A0ABV8T4B2_9GAMM</name>
<evidence type="ECO:0000313" key="2">
    <source>
        <dbReference type="Proteomes" id="UP001595904"/>
    </source>
</evidence>
<sequence>MTQRDCLFATLLIALALAAYGGEFSTACGAQAFIHQVLGLR</sequence>
<comment type="caution">
    <text evidence="1">The sequence shown here is derived from an EMBL/GenBank/DDBJ whole genome shotgun (WGS) entry which is preliminary data.</text>
</comment>
<proteinExistence type="predicted"/>